<evidence type="ECO:0000256" key="3">
    <source>
        <dbReference type="ARBA" id="ARBA00022989"/>
    </source>
</evidence>
<dbReference type="GO" id="GO:0005886">
    <property type="term" value="C:plasma membrane"/>
    <property type="evidence" value="ECO:0007669"/>
    <property type="project" value="TreeGrafter"/>
</dbReference>
<feature type="transmembrane region" description="Helical" evidence="5">
    <location>
        <begin position="171"/>
        <end position="189"/>
    </location>
</feature>
<evidence type="ECO:0000256" key="2">
    <source>
        <dbReference type="ARBA" id="ARBA00022692"/>
    </source>
</evidence>
<feature type="transmembrane region" description="Helical" evidence="5">
    <location>
        <begin position="97"/>
        <end position="119"/>
    </location>
</feature>
<dbReference type="InterPro" id="IPR052561">
    <property type="entry name" value="ComplexI_Subunit1"/>
</dbReference>
<evidence type="ECO:0000256" key="1">
    <source>
        <dbReference type="ARBA" id="ARBA00004141"/>
    </source>
</evidence>
<dbReference type="InterPro" id="IPR001694">
    <property type="entry name" value="NADH_UbQ_OxRdtase_su1/FPO"/>
</dbReference>
<dbReference type="EMBL" id="JXYS01000062">
    <property type="protein sequence ID" value="KJF17152.1"/>
    <property type="molecule type" value="Genomic_DNA"/>
</dbReference>
<keyword evidence="7" id="KW-1185">Reference proteome</keyword>
<protein>
    <submittedName>
        <fullName evidence="6">Formate hydrogenlyase subunit 4</fullName>
    </submittedName>
</protein>
<dbReference type="Proteomes" id="UP000032360">
    <property type="component" value="Unassembled WGS sequence"/>
</dbReference>
<accession>A0A0D8HH91</accession>
<keyword evidence="2 5" id="KW-0812">Transmembrane</keyword>
<organism evidence="6 7">
    <name type="scientific">Acidithrix ferrooxidans</name>
    <dbReference type="NCBI Taxonomy" id="1280514"/>
    <lineage>
        <taxon>Bacteria</taxon>
        <taxon>Bacillati</taxon>
        <taxon>Actinomycetota</taxon>
        <taxon>Acidimicrobiia</taxon>
        <taxon>Acidimicrobiales</taxon>
        <taxon>Acidimicrobiaceae</taxon>
        <taxon>Acidithrix</taxon>
    </lineage>
</organism>
<proteinExistence type="predicted"/>
<comment type="caution">
    <text evidence="6">The sequence shown here is derived from an EMBL/GenBank/DDBJ whole genome shotgun (WGS) entry which is preliminary data.</text>
</comment>
<name>A0A0D8HH91_9ACTN</name>
<sequence length="317" mass="33360">MSYLSLILQITLIVVISPLIGQLMIKIKSKAEGRRGPSLLQGVRELGKLLKKGEINPIGTGSAFALAPAIYLVSTLVLSAIIPLIALKLPGSSNYDLFWVVGILLIGTIALGLGGLDTATAFGGMGASRELMVAALIEPSILMAIYALSIRANSSNIFKIVHATLSNPQQIASPQSALALIGLVIVVVAEAGRIPIDNPSTHLELTMIHEAMVLEVNGPKLAMVKLASSMRLVILIGLVVNLFFPIGISYSTSSVGSIILGIVALVIKVSLLAGLLAFVEVFLAKLRLFRVPELLAGSFVFGFLAVTASYFLPVIKA</sequence>
<comment type="subcellular location">
    <subcellularLocation>
        <location evidence="1">Membrane</location>
        <topology evidence="1">Multi-pass membrane protein</topology>
    </subcellularLocation>
</comment>
<dbReference type="Pfam" id="PF00146">
    <property type="entry name" value="NADHdh"/>
    <property type="match status" value="1"/>
</dbReference>
<feature type="transmembrane region" description="Helical" evidence="5">
    <location>
        <begin position="294"/>
        <end position="315"/>
    </location>
</feature>
<dbReference type="GO" id="GO:0016829">
    <property type="term" value="F:lyase activity"/>
    <property type="evidence" value="ECO:0007669"/>
    <property type="project" value="UniProtKB-KW"/>
</dbReference>
<feature type="transmembrane region" description="Helical" evidence="5">
    <location>
        <begin position="258"/>
        <end position="282"/>
    </location>
</feature>
<feature type="transmembrane region" description="Helical" evidence="5">
    <location>
        <begin position="58"/>
        <end position="85"/>
    </location>
</feature>
<dbReference type="STRING" id="1280514.AXFE_19610"/>
<dbReference type="OrthoDB" id="9778499at2"/>
<dbReference type="AlphaFoldDB" id="A0A0D8HH91"/>
<keyword evidence="4 5" id="KW-0472">Membrane</keyword>
<evidence type="ECO:0000256" key="5">
    <source>
        <dbReference type="SAM" id="Phobius"/>
    </source>
</evidence>
<gene>
    <name evidence="6" type="primary">hycD1</name>
    <name evidence="6" type="ORF">AXFE_19610</name>
</gene>
<evidence type="ECO:0000256" key="4">
    <source>
        <dbReference type="ARBA" id="ARBA00023136"/>
    </source>
</evidence>
<dbReference type="PANTHER" id="PTHR43359">
    <property type="entry name" value="FORMATE HYDROGENLYASE SUBUNIT 4"/>
    <property type="match status" value="1"/>
</dbReference>
<evidence type="ECO:0000313" key="6">
    <source>
        <dbReference type="EMBL" id="KJF17152.1"/>
    </source>
</evidence>
<dbReference type="PATRIC" id="fig|1280514.3.peg.2582"/>
<keyword evidence="3 5" id="KW-1133">Transmembrane helix</keyword>
<dbReference type="RefSeq" id="WP_052605614.1">
    <property type="nucleotide sequence ID" value="NZ_JXYS01000062.1"/>
</dbReference>
<feature type="transmembrane region" description="Helical" evidence="5">
    <location>
        <begin position="6"/>
        <end position="25"/>
    </location>
</feature>
<keyword evidence="6" id="KW-0456">Lyase</keyword>
<reference evidence="6 7" key="1">
    <citation type="submission" date="2015-01" db="EMBL/GenBank/DDBJ databases">
        <title>Draft genome of the acidophilic iron oxidizer Acidithrix ferrooxidans strain Py-F3.</title>
        <authorList>
            <person name="Poehlein A."/>
            <person name="Eisen S."/>
            <person name="Schloemann M."/>
            <person name="Johnson B.D."/>
            <person name="Daniel R."/>
            <person name="Muehling M."/>
        </authorList>
    </citation>
    <scope>NUCLEOTIDE SEQUENCE [LARGE SCALE GENOMIC DNA]</scope>
    <source>
        <strain evidence="6 7">Py-F3</strain>
    </source>
</reference>
<feature type="transmembrane region" description="Helical" evidence="5">
    <location>
        <begin position="131"/>
        <end position="151"/>
    </location>
</feature>
<dbReference type="PANTHER" id="PTHR43359:SF1">
    <property type="entry name" value="FORMATE HYDROGENLYASE SUBUNIT 4-RELATED"/>
    <property type="match status" value="1"/>
</dbReference>
<feature type="transmembrane region" description="Helical" evidence="5">
    <location>
        <begin position="232"/>
        <end position="252"/>
    </location>
</feature>
<evidence type="ECO:0000313" key="7">
    <source>
        <dbReference type="Proteomes" id="UP000032360"/>
    </source>
</evidence>